<proteinExistence type="inferred from homology"/>
<keyword evidence="4 6" id="KW-0964">Secreted</keyword>
<name>A0A6A4QGW0_LUPAL</name>
<keyword evidence="3 6" id="KW-0713">Self-incompatibility</keyword>
<sequence>MLSSFMLAILFVILMVGVESYFQIYIVKVIMTNKLPSPFTLHCRDKHHNDHINTLKPGESHHFKFVPDPFGKASLWFCSFNWTGAFHCFDIYVQIRDHCIKDICTWDIDTHGPCKTDSQNKCYP</sequence>
<evidence type="ECO:0000313" key="8">
    <source>
        <dbReference type="Proteomes" id="UP000447434"/>
    </source>
</evidence>
<accession>A0A6A4QGW0</accession>
<dbReference type="GO" id="GO:0005576">
    <property type="term" value="C:extracellular region"/>
    <property type="evidence" value="ECO:0007669"/>
    <property type="project" value="UniProtKB-SubCell"/>
</dbReference>
<dbReference type="OrthoDB" id="1904574at2759"/>
<comment type="subcellular location">
    <subcellularLocation>
        <location evidence="1 6">Secreted</location>
    </subcellularLocation>
</comment>
<protein>
    <recommendedName>
        <fullName evidence="6">S-protein homolog</fullName>
    </recommendedName>
</protein>
<dbReference type="InterPro" id="IPR010264">
    <property type="entry name" value="Self-incomp_S1"/>
</dbReference>
<dbReference type="GO" id="GO:0060320">
    <property type="term" value="P:rejection of self pollen"/>
    <property type="evidence" value="ECO:0007669"/>
    <property type="project" value="UniProtKB-KW"/>
</dbReference>
<dbReference type="PANTHER" id="PTHR31232:SF43">
    <property type="entry name" value="S-PROTEIN HOMOLOG 29-RELATED"/>
    <property type="match status" value="1"/>
</dbReference>
<dbReference type="Pfam" id="PF05938">
    <property type="entry name" value="Self-incomp_S1"/>
    <property type="match status" value="1"/>
</dbReference>
<gene>
    <name evidence="7" type="ORF">Lalb_Chr06g0175711</name>
</gene>
<dbReference type="AlphaFoldDB" id="A0A6A4QGW0"/>
<dbReference type="EMBL" id="WOCE01000006">
    <property type="protein sequence ID" value="KAE9612686.1"/>
    <property type="molecule type" value="Genomic_DNA"/>
</dbReference>
<organism evidence="7 8">
    <name type="scientific">Lupinus albus</name>
    <name type="common">White lupine</name>
    <name type="synonym">Lupinus termis</name>
    <dbReference type="NCBI Taxonomy" id="3870"/>
    <lineage>
        <taxon>Eukaryota</taxon>
        <taxon>Viridiplantae</taxon>
        <taxon>Streptophyta</taxon>
        <taxon>Embryophyta</taxon>
        <taxon>Tracheophyta</taxon>
        <taxon>Spermatophyta</taxon>
        <taxon>Magnoliopsida</taxon>
        <taxon>eudicotyledons</taxon>
        <taxon>Gunneridae</taxon>
        <taxon>Pentapetalae</taxon>
        <taxon>rosids</taxon>
        <taxon>fabids</taxon>
        <taxon>Fabales</taxon>
        <taxon>Fabaceae</taxon>
        <taxon>Papilionoideae</taxon>
        <taxon>50 kb inversion clade</taxon>
        <taxon>genistoids sensu lato</taxon>
        <taxon>core genistoids</taxon>
        <taxon>Genisteae</taxon>
        <taxon>Lupinus</taxon>
    </lineage>
</organism>
<dbReference type="PANTHER" id="PTHR31232">
    <property type="match status" value="1"/>
</dbReference>
<evidence type="ECO:0000313" key="7">
    <source>
        <dbReference type="EMBL" id="KAE9612686.1"/>
    </source>
</evidence>
<evidence type="ECO:0000256" key="2">
    <source>
        <dbReference type="ARBA" id="ARBA00005581"/>
    </source>
</evidence>
<evidence type="ECO:0000256" key="1">
    <source>
        <dbReference type="ARBA" id="ARBA00004613"/>
    </source>
</evidence>
<evidence type="ECO:0000256" key="5">
    <source>
        <dbReference type="ARBA" id="ARBA00022729"/>
    </source>
</evidence>
<keyword evidence="5 6" id="KW-0732">Signal</keyword>
<feature type="chain" id="PRO_5025712375" description="S-protein homolog" evidence="6">
    <location>
        <begin position="21"/>
        <end position="124"/>
    </location>
</feature>
<evidence type="ECO:0000256" key="4">
    <source>
        <dbReference type="ARBA" id="ARBA00022525"/>
    </source>
</evidence>
<evidence type="ECO:0000256" key="3">
    <source>
        <dbReference type="ARBA" id="ARBA00022471"/>
    </source>
</evidence>
<comment type="caution">
    <text evidence="7">The sequence shown here is derived from an EMBL/GenBank/DDBJ whole genome shotgun (WGS) entry which is preliminary data.</text>
</comment>
<reference evidence="8" key="1">
    <citation type="journal article" date="2020" name="Nat. Commun.">
        <title>Genome sequence of the cluster root forming white lupin.</title>
        <authorList>
            <person name="Hufnagel B."/>
            <person name="Marques A."/>
            <person name="Soriano A."/>
            <person name="Marques L."/>
            <person name="Divol F."/>
            <person name="Doumas P."/>
            <person name="Sallet E."/>
            <person name="Mancinotti D."/>
            <person name="Carrere S."/>
            <person name="Marande W."/>
            <person name="Arribat S."/>
            <person name="Keller J."/>
            <person name="Huneau C."/>
            <person name="Blein T."/>
            <person name="Aime D."/>
            <person name="Laguerre M."/>
            <person name="Taylor J."/>
            <person name="Schubert V."/>
            <person name="Nelson M."/>
            <person name="Geu-Flores F."/>
            <person name="Crespi M."/>
            <person name="Gallardo-Guerrero K."/>
            <person name="Delaux P.-M."/>
            <person name="Salse J."/>
            <person name="Berges H."/>
            <person name="Guyot R."/>
            <person name="Gouzy J."/>
            <person name="Peret B."/>
        </authorList>
    </citation>
    <scope>NUCLEOTIDE SEQUENCE [LARGE SCALE GENOMIC DNA]</scope>
    <source>
        <strain evidence="8">cv. Amiga</strain>
    </source>
</reference>
<comment type="similarity">
    <text evidence="2 6">Belongs to the plant self-incompatibility (S1) protein family.</text>
</comment>
<feature type="signal peptide" evidence="6">
    <location>
        <begin position="1"/>
        <end position="20"/>
    </location>
</feature>
<evidence type="ECO:0000256" key="6">
    <source>
        <dbReference type="RuleBase" id="RU367044"/>
    </source>
</evidence>
<dbReference type="Proteomes" id="UP000447434">
    <property type="component" value="Chromosome 6"/>
</dbReference>
<keyword evidence="8" id="KW-1185">Reference proteome</keyword>